<organism evidence="6 7">
    <name type="scientific">Lactobacillus colini</name>
    <dbReference type="NCBI Taxonomy" id="1819254"/>
    <lineage>
        <taxon>Bacteria</taxon>
        <taxon>Bacillati</taxon>
        <taxon>Bacillota</taxon>
        <taxon>Bacilli</taxon>
        <taxon>Lactobacillales</taxon>
        <taxon>Lactobacillaceae</taxon>
        <taxon>Lactobacillus</taxon>
    </lineage>
</organism>
<dbReference type="PANTHER" id="PTHR30204:SF94">
    <property type="entry name" value="HEAVY METAL-DEPENDENT TRANSCRIPTIONAL REGULATOR HI_0293-RELATED"/>
    <property type="match status" value="1"/>
</dbReference>
<feature type="transmembrane region" description="Helical" evidence="4">
    <location>
        <begin position="144"/>
        <end position="166"/>
    </location>
</feature>
<sequence>MSQLEYTIGQVAKKLDTTPRTLRFYEQKKLLVPKKIDGNGYRIYDQSDIEKLRLILYLRSLGFSISKVEQLLKADNSSQSLKLLITQEIATNENRISELKDKQKSLLAISNILDRRKLDQDKISDITTIMKSNTELTRIRRKMIYGAALISIAEIVGILLIVHLFLHQQAVLASMVVGLFALILLASATILAKSYYSNVAYVCPECGDKFVPNFSRFFWSSHTPRFRKLSCPHCHQKSYCLEVVR</sequence>
<keyword evidence="2 6" id="KW-0238">DNA-binding</keyword>
<dbReference type="PRINTS" id="PR00040">
    <property type="entry name" value="HTHMERR"/>
</dbReference>
<keyword evidence="3" id="KW-0804">Transcription</keyword>
<dbReference type="SUPFAM" id="SSF46955">
    <property type="entry name" value="Putative DNA-binding domain"/>
    <property type="match status" value="1"/>
</dbReference>
<keyword evidence="1" id="KW-0805">Transcription regulation</keyword>
<dbReference type="InterPro" id="IPR009061">
    <property type="entry name" value="DNA-bd_dom_put_sf"/>
</dbReference>
<evidence type="ECO:0000256" key="4">
    <source>
        <dbReference type="SAM" id="Phobius"/>
    </source>
</evidence>
<evidence type="ECO:0000256" key="2">
    <source>
        <dbReference type="ARBA" id="ARBA00023125"/>
    </source>
</evidence>
<dbReference type="InterPro" id="IPR000551">
    <property type="entry name" value="MerR-type_HTH_dom"/>
</dbReference>
<accession>A0ABS4MF74</accession>
<proteinExistence type="predicted"/>
<keyword evidence="7" id="KW-1185">Reference proteome</keyword>
<protein>
    <submittedName>
        <fullName evidence="6">DNA-binding transcriptional MerR regulator/DNA-directed RNA polymerase subunit RPC12/RpoP</fullName>
    </submittedName>
</protein>
<dbReference type="CDD" id="cd00592">
    <property type="entry name" value="HTH_MerR-like"/>
    <property type="match status" value="1"/>
</dbReference>
<feature type="transmembrane region" description="Helical" evidence="4">
    <location>
        <begin position="172"/>
        <end position="192"/>
    </location>
</feature>
<evidence type="ECO:0000313" key="6">
    <source>
        <dbReference type="EMBL" id="MBP2058341.1"/>
    </source>
</evidence>
<dbReference type="GO" id="GO:0003677">
    <property type="term" value="F:DNA binding"/>
    <property type="evidence" value="ECO:0007669"/>
    <property type="project" value="UniProtKB-KW"/>
</dbReference>
<dbReference type="Gene3D" id="1.10.1660.10">
    <property type="match status" value="1"/>
</dbReference>
<feature type="domain" description="HTH merR-type" evidence="5">
    <location>
        <begin position="5"/>
        <end position="74"/>
    </location>
</feature>
<evidence type="ECO:0000259" key="5">
    <source>
        <dbReference type="PROSITE" id="PS50937"/>
    </source>
</evidence>
<reference evidence="6 7" key="1">
    <citation type="submission" date="2021-03" db="EMBL/GenBank/DDBJ databases">
        <title>Genomic Encyclopedia of Type Strains, Phase IV (KMG-IV): sequencing the most valuable type-strain genomes for metagenomic binning, comparative biology and taxonomic classification.</title>
        <authorList>
            <person name="Goeker M."/>
        </authorList>
    </citation>
    <scope>NUCLEOTIDE SEQUENCE [LARGE SCALE GENOMIC DNA]</scope>
    <source>
        <strain evidence="6 7">DSM 101872</strain>
    </source>
</reference>
<dbReference type="PROSITE" id="PS50937">
    <property type="entry name" value="HTH_MERR_2"/>
    <property type="match status" value="1"/>
</dbReference>
<keyword evidence="4" id="KW-0472">Membrane</keyword>
<dbReference type="EMBL" id="JAGGLU010000008">
    <property type="protein sequence ID" value="MBP2058341.1"/>
    <property type="molecule type" value="Genomic_DNA"/>
</dbReference>
<dbReference type="PANTHER" id="PTHR30204">
    <property type="entry name" value="REDOX-CYCLING DRUG-SENSING TRANSCRIPTIONAL ACTIVATOR SOXR"/>
    <property type="match status" value="1"/>
</dbReference>
<evidence type="ECO:0000313" key="7">
    <source>
        <dbReference type="Proteomes" id="UP001519292"/>
    </source>
</evidence>
<dbReference type="Proteomes" id="UP001519292">
    <property type="component" value="Unassembled WGS sequence"/>
</dbReference>
<dbReference type="SMART" id="SM00422">
    <property type="entry name" value="HTH_MERR"/>
    <property type="match status" value="1"/>
</dbReference>
<name>A0ABS4MF74_9LACO</name>
<keyword evidence="4" id="KW-1133">Transmembrane helix</keyword>
<gene>
    <name evidence="6" type="ORF">J2Z60_001520</name>
</gene>
<dbReference type="Pfam" id="PF13411">
    <property type="entry name" value="MerR_1"/>
    <property type="match status" value="1"/>
</dbReference>
<comment type="caution">
    <text evidence="6">The sequence shown here is derived from an EMBL/GenBank/DDBJ whole genome shotgun (WGS) entry which is preliminary data.</text>
</comment>
<evidence type="ECO:0000256" key="1">
    <source>
        <dbReference type="ARBA" id="ARBA00023015"/>
    </source>
</evidence>
<dbReference type="InterPro" id="IPR047057">
    <property type="entry name" value="MerR_fam"/>
</dbReference>
<keyword evidence="4" id="KW-0812">Transmembrane</keyword>
<evidence type="ECO:0000256" key="3">
    <source>
        <dbReference type="ARBA" id="ARBA00023163"/>
    </source>
</evidence>
<dbReference type="RefSeq" id="WP_209687081.1">
    <property type="nucleotide sequence ID" value="NZ_JAGGLU010000008.1"/>
</dbReference>